<evidence type="ECO:0000256" key="3">
    <source>
        <dbReference type="ARBA" id="ARBA00022448"/>
    </source>
</evidence>
<dbReference type="GO" id="GO:0015086">
    <property type="term" value="F:cadmium ion transmembrane transporter activity"/>
    <property type="evidence" value="ECO:0007669"/>
    <property type="project" value="TreeGrafter"/>
</dbReference>
<dbReference type="PANTHER" id="PTHR48085:SF5">
    <property type="entry name" value="CADMIUM_ZINC-TRANSPORTING ATPASE HMA4-RELATED"/>
    <property type="match status" value="1"/>
</dbReference>
<keyword evidence="19" id="KW-1185">Reference proteome</keyword>
<dbReference type="CDD" id="cd07551">
    <property type="entry name" value="P-type_ATPase_HM_ZosA_PfeT-like"/>
    <property type="match status" value="1"/>
</dbReference>
<dbReference type="GO" id="GO:0016887">
    <property type="term" value="F:ATP hydrolysis activity"/>
    <property type="evidence" value="ECO:0007669"/>
    <property type="project" value="InterPro"/>
</dbReference>
<proteinExistence type="inferred from homology"/>
<evidence type="ECO:0000256" key="14">
    <source>
        <dbReference type="ARBA" id="ARBA00047308"/>
    </source>
</evidence>
<keyword evidence="7 15" id="KW-0479">Metal-binding</keyword>
<evidence type="ECO:0000313" key="19">
    <source>
        <dbReference type="Proteomes" id="UP000237684"/>
    </source>
</evidence>
<keyword evidence="12 15" id="KW-0472">Membrane</keyword>
<dbReference type="InterPro" id="IPR059000">
    <property type="entry name" value="ATPase_P-type_domA"/>
</dbReference>
<feature type="transmembrane region" description="Helical" evidence="15">
    <location>
        <begin position="227"/>
        <end position="248"/>
    </location>
</feature>
<dbReference type="InterPro" id="IPR051014">
    <property type="entry name" value="Cation_Transport_ATPase_IB"/>
</dbReference>
<evidence type="ECO:0000256" key="2">
    <source>
        <dbReference type="ARBA" id="ARBA00006024"/>
    </source>
</evidence>
<evidence type="ECO:0000256" key="10">
    <source>
        <dbReference type="ARBA" id="ARBA00022967"/>
    </source>
</evidence>
<dbReference type="FunCoup" id="A0A2S8SNS0">
    <property type="interactions" value="31"/>
</dbReference>
<dbReference type="InterPro" id="IPR001757">
    <property type="entry name" value="P_typ_ATPase"/>
</dbReference>
<dbReference type="SUPFAM" id="SSF56784">
    <property type="entry name" value="HAD-like"/>
    <property type="match status" value="1"/>
</dbReference>
<dbReference type="Pfam" id="PF00122">
    <property type="entry name" value="E1-E2_ATPase"/>
    <property type="match status" value="1"/>
</dbReference>
<keyword evidence="8 15" id="KW-0547">Nucleotide-binding</keyword>
<keyword evidence="9 15" id="KW-0067">ATP-binding</keyword>
<dbReference type="SFLD" id="SFLDF00027">
    <property type="entry name" value="p-type_atpase"/>
    <property type="match status" value="1"/>
</dbReference>
<feature type="domain" description="HMA" evidence="17">
    <location>
        <begin position="86"/>
        <end position="152"/>
    </location>
</feature>
<dbReference type="AlphaFoldDB" id="A0A2S8SNS0"/>
<dbReference type="InParanoid" id="A0A2S8SNS0"/>
<feature type="transmembrane region" description="Helical" evidence="15">
    <location>
        <begin position="463"/>
        <end position="491"/>
    </location>
</feature>
<dbReference type="FunFam" id="2.70.150.10:FF:000002">
    <property type="entry name" value="Copper-transporting ATPase 1, putative"/>
    <property type="match status" value="1"/>
</dbReference>
<evidence type="ECO:0000256" key="9">
    <source>
        <dbReference type="ARBA" id="ARBA00022840"/>
    </source>
</evidence>
<keyword evidence="6 15" id="KW-0812">Transmembrane</keyword>
<dbReference type="PRINTS" id="PR00119">
    <property type="entry name" value="CATATPASE"/>
</dbReference>
<dbReference type="GO" id="GO:0005886">
    <property type="term" value="C:plasma membrane"/>
    <property type="evidence" value="ECO:0007669"/>
    <property type="project" value="UniProtKB-SubCell"/>
</dbReference>
<evidence type="ECO:0000256" key="16">
    <source>
        <dbReference type="SAM" id="MobiDB-lite"/>
    </source>
</evidence>
<evidence type="ECO:0000256" key="7">
    <source>
        <dbReference type="ARBA" id="ARBA00022723"/>
    </source>
</evidence>
<dbReference type="InterPro" id="IPR023299">
    <property type="entry name" value="ATPase_P-typ_cyto_dom_N"/>
</dbReference>
<dbReference type="InterPro" id="IPR023298">
    <property type="entry name" value="ATPase_P-typ_TM_dom_sf"/>
</dbReference>
<keyword evidence="4 15" id="KW-1003">Cell membrane</keyword>
<dbReference type="InterPro" id="IPR018303">
    <property type="entry name" value="ATPase_P-typ_P_site"/>
</dbReference>
<dbReference type="Pfam" id="PF00403">
    <property type="entry name" value="HMA"/>
    <property type="match status" value="1"/>
</dbReference>
<comment type="similarity">
    <text evidence="2 15">Belongs to the cation transport ATPase (P-type) (TC 3.A.3) family. Type IB subfamily.</text>
</comment>
<dbReference type="CDD" id="cd00371">
    <property type="entry name" value="HMA"/>
    <property type="match status" value="1"/>
</dbReference>
<dbReference type="RefSeq" id="WP_106381391.1">
    <property type="nucleotide sequence ID" value="NZ_NIGF01000035.1"/>
</dbReference>
<evidence type="ECO:0000256" key="4">
    <source>
        <dbReference type="ARBA" id="ARBA00022475"/>
    </source>
</evidence>
<dbReference type="InterPro" id="IPR044492">
    <property type="entry name" value="P_typ_ATPase_HD_dom"/>
</dbReference>
<dbReference type="PROSITE" id="PS50846">
    <property type="entry name" value="HMA_2"/>
    <property type="match status" value="1"/>
</dbReference>
<keyword evidence="5" id="KW-0597">Phosphoprotein</keyword>
<feature type="transmembrane region" description="Helical" evidence="15">
    <location>
        <begin position="436"/>
        <end position="457"/>
    </location>
</feature>
<evidence type="ECO:0000313" key="18">
    <source>
        <dbReference type="EMBL" id="PQV62437.1"/>
    </source>
</evidence>
<dbReference type="EC" id="7.2.2.12" evidence="13"/>
<dbReference type="InterPro" id="IPR023214">
    <property type="entry name" value="HAD_sf"/>
</dbReference>
<dbReference type="SUPFAM" id="SSF81653">
    <property type="entry name" value="Calcium ATPase, transduction domain A"/>
    <property type="match status" value="1"/>
</dbReference>
<evidence type="ECO:0000256" key="6">
    <source>
        <dbReference type="ARBA" id="ARBA00022692"/>
    </source>
</evidence>
<dbReference type="GO" id="GO:0005524">
    <property type="term" value="F:ATP binding"/>
    <property type="evidence" value="ECO:0007669"/>
    <property type="project" value="UniProtKB-UniRule"/>
</dbReference>
<dbReference type="OrthoDB" id="211392at2"/>
<name>A0A2S8SNS0_9BACT</name>
<feature type="transmembrane region" description="Helical" evidence="15">
    <location>
        <begin position="778"/>
        <end position="797"/>
    </location>
</feature>
<evidence type="ECO:0000256" key="8">
    <source>
        <dbReference type="ARBA" id="ARBA00022741"/>
    </source>
</evidence>
<evidence type="ECO:0000256" key="13">
    <source>
        <dbReference type="ARBA" id="ARBA00039097"/>
    </source>
</evidence>
<dbReference type="SFLD" id="SFLDG00002">
    <property type="entry name" value="C1.7:_P-type_atpase_like"/>
    <property type="match status" value="1"/>
</dbReference>
<dbReference type="InterPro" id="IPR036412">
    <property type="entry name" value="HAD-like_sf"/>
</dbReference>
<dbReference type="PROSITE" id="PS01047">
    <property type="entry name" value="HMA_1"/>
    <property type="match status" value="1"/>
</dbReference>
<comment type="catalytic activity">
    <reaction evidence="14">
        <text>Zn(2+)(in) + ATP + H2O = Zn(2+)(out) + ADP + phosphate + H(+)</text>
        <dbReference type="Rhea" id="RHEA:20621"/>
        <dbReference type="ChEBI" id="CHEBI:15377"/>
        <dbReference type="ChEBI" id="CHEBI:15378"/>
        <dbReference type="ChEBI" id="CHEBI:29105"/>
        <dbReference type="ChEBI" id="CHEBI:30616"/>
        <dbReference type="ChEBI" id="CHEBI:43474"/>
        <dbReference type="ChEBI" id="CHEBI:456216"/>
        <dbReference type="EC" id="7.2.2.12"/>
    </reaction>
</comment>
<gene>
    <name evidence="18" type="ORF">B1R32_1351</name>
</gene>
<evidence type="ECO:0000259" key="17">
    <source>
        <dbReference type="PROSITE" id="PS50846"/>
    </source>
</evidence>
<dbReference type="NCBIfam" id="TIGR01494">
    <property type="entry name" value="ATPase_P-type"/>
    <property type="match status" value="1"/>
</dbReference>
<dbReference type="SUPFAM" id="SSF55008">
    <property type="entry name" value="HMA, heavy metal-associated domain"/>
    <property type="match status" value="1"/>
</dbReference>
<evidence type="ECO:0000256" key="11">
    <source>
        <dbReference type="ARBA" id="ARBA00022989"/>
    </source>
</evidence>
<evidence type="ECO:0000256" key="5">
    <source>
        <dbReference type="ARBA" id="ARBA00022553"/>
    </source>
</evidence>
<dbReference type="InterPro" id="IPR036163">
    <property type="entry name" value="HMA_dom_sf"/>
</dbReference>
<keyword evidence="3" id="KW-0813">Transport</keyword>
<dbReference type="EMBL" id="NIGF01000035">
    <property type="protein sequence ID" value="PQV62437.1"/>
    <property type="molecule type" value="Genomic_DNA"/>
</dbReference>
<evidence type="ECO:0000256" key="15">
    <source>
        <dbReference type="RuleBase" id="RU362081"/>
    </source>
</evidence>
<dbReference type="Gene3D" id="2.70.150.10">
    <property type="entry name" value="Calcium-transporting ATPase, cytoplasmic transduction domain A"/>
    <property type="match status" value="1"/>
</dbReference>
<dbReference type="GO" id="GO:0046872">
    <property type="term" value="F:metal ion binding"/>
    <property type="evidence" value="ECO:0007669"/>
    <property type="project" value="UniProtKB-KW"/>
</dbReference>
<dbReference type="PROSITE" id="PS00154">
    <property type="entry name" value="ATPASE_E1_E2"/>
    <property type="match status" value="1"/>
</dbReference>
<comment type="caution">
    <text evidence="18">The sequence shown here is derived from an EMBL/GenBank/DDBJ whole genome shotgun (WGS) entry which is preliminary data.</text>
</comment>
<protein>
    <recommendedName>
        <fullName evidence="13">P-type Zn(2+) transporter</fullName>
        <ecNumber evidence="13">7.2.2.12</ecNumber>
    </recommendedName>
</protein>
<organism evidence="18 19">
    <name type="scientific">Abditibacterium utsteinense</name>
    <dbReference type="NCBI Taxonomy" id="1960156"/>
    <lineage>
        <taxon>Bacteria</taxon>
        <taxon>Pseudomonadati</taxon>
        <taxon>Abditibacteriota</taxon>
        <taxon>Abditibacteriia</taxon>
        <taxon>Abditibacteriales</taxon>
        <taxon>Abditibacteriaceae</taxon>
        <taxon>Abditibacterium</taxon>
    </lineage>
</organism>
<dbReference type="Gene3D" id="3.40.50.1000">
    <property type="entry name" value="HAD superfamily/HAD-like"/>
    <property type="match status" value="1"/>
</dbReference>
<dbReference type="SUPFAM" id="SSF81665">
    <property type="entry name" value="Calcium ATPase, transmembrane domain M"/>
    <property type="match status" value="1"/>
</dbReference>
<comment type="subcellular location">
    <subcellularLocation>
        <location evidence="1">Cell membrane</location>
        <topology evidence="1">Multi-pass membrane protein</topology>
    </subcellularLocation>
</comment>
<keyword evidence="11 15" id="KW-1133">Transmembrane helix</keyword>
<dbReference type="GO" id="GO:0016463">
    <property type="term" value="F:P-type zinc transporter activity"/>
    <property type="evidence" value="ECO:0007669"/>
    <property type="project" value="UniProtKB-EC"/>
</dbReference>
<dbReference type="InterPro" id="IPR008250">
    <property type="entry name" value="ATPase_P-typ_transduc_dom_A_sf"/>
</dbReference>
<dbReference type="NCBIfam" id="TIGR01512">
    <property type="entry name" value="ATPase-IB2_Cd"/>
    <property type="match status" value="1"/>
</dbReference>
<sequence>MLTQLPEQKLQLDIPVVLPGVEDARDGCVLRLQDRLRSQTGITLAHLEQQDGKDVLCLHYDPNLVPLEKLERLARDEGAAITGRFKHENLPVKGMDCASCAASIEAIVRKMTGVASVGVSYPTQKMKVEYDSTLTTREAIIKTVAKLGYRVPLGAPLPVIQSAPHLQEKEHEGHDHAEHAHQSAKNEHDGHAHDGPENASWIARNAELAQSLACGALLLLGFLGERFLRFPFAVALPIYLLAYVAGGYNLARHTIPSLLHGRFNVDFLMLAGAAGAAFLGQWAEGAFLLFLFSLGHSLEHGAMDRARDAIGALGKLTPKVARVRRGAEEIEVAVEEVRIGDVAIIRPGDRVAVEGTISKGASWLDQSPITGESVPVEKAVGDAVFAGSINGDGALEVEVTKLAQDTTLSRVLEMVEEAQSQKSPTQTFAENFERRFVPAVLIVVVLAAIVPPLAGWLSWPAAFLRAISTLVAASPCALALATPAAVLAGIAQAARNGVLIKGGVHLENLGALKAIALDKTGTLTRGKPELTDIVPAPGVSARELLQLAASVETRSNHPLALAVVRRAQAEKIALLDAGDLKNVPGRGVQSEVQGQIVRIGNAQMFEEAQITLSNELQTTLQTLSDSGKPTMIVGRNEQILGVLALADELRKETPQALQQLREMGIETLVMLTGDNERVAKTIAQTAGVTEFRADLLPEHKVATLKELMNKHGAVAMVGDGVNDAPALAHATVGIAMGAGGTDVALETADVALMGDDIGKLPFAVALSRESRSIIRQNLWIALGVIAILVPSTLFGFARLGVAVIFHEGSTLVVVANALRLLRFQVKEPTPQAAGHCKFVG</sequence>
<dbReference type="Proteomes" id="UP000237684">
    <property type="component" value="Unassembled WGS sequence"/>
</dbReference>
<evidence type="ECO:0000256" key="12">
    <source>
        <dbReference type="ARBA" id="ARBA00023136"/>
    </source>
</evidence>
<dbReference type="InterPro" id="IPR006121">
    <property type="entry name" value="HMA_dom"/>
</dbReference>
<evidence type="ECO:0000256" key="1">
    <source>
        <dbReference type="ARBA" id="ARBA00004651"/>
    </source>
</evidence>
<dbReference type="SFLD" id="SFLDS00003">
    <property type="entry name" value="Haloacid_Dehalogenase"/>
    <property type="match status" value="1"/>
</dbReference>
<keyword evidence="10" id="KW-1278">Translocase</keyword>
<dbReference type="NCBIfam" id="TIGR01525">
    <property type="entry name" value="ATPase-IB_hvy"/>
    <property type="match status" value="1"/>
</dbReference>
<feature type="region of interest" description="Disordered" evidence="16">
    <location>
        <begin position="166"/>
        <end position="196"/>
    </location>
</feature>
<dbReference type="PANTHER" id="PTHR48085">
    <property type="entry name" value="CADMIUM/ZINC-TRANSPORTING ATPASE HMA2-RELATED"/>
    <property type="match status" value="1"/>
</dbReference>
<dbReference type="FunFam" id="3.30.70.100:FF:000001">
    <property type="entry name" value="ATPase copper transporting beta"/>
    <property type="match status" value="1"/>
</dbReference>
<accession>A0A2S8SNS0</accession>
<dbReference type="Gene3D" id="3.40.1110.10">
    <property type="entry name" value="Calcium-transporting ATPase, cytoplasmic domain N"/>
    <property type="match status" value="1"/>
</dbReference>
<dbReference type="Gene3D" id="3.30.70.100">
    <property type="match status" value="2"/>
</dbReference>
<reference evidence="18 19" key="1">
    <citation type="journal article" date="2018" name="Syst. Appl. Microbiol.">
        <title>Abditibacterium utsteinense sp. nov., the first cultivated member of candidate phylum FBP, isolated from ice-free Antarctic soil samples.</title>
        <authorList>
            <person name="Tahon G."/>
            <person name="Tytgat B."/>
            <person name="Lebbe L."/>
            <person name="Carlier A."/>
            <person name="Willems A."/>
        </authorList>
    </citation>
    <scope>NUCLEOTIDE SEQUENCE [LARGE SCALE GENOMIC DNA]</scope>
    <source>
        <strain evidence="18 19">LMG 29911</strain>
    </source>
</reference>
<dbReference type="InterPro" id="IPR017969">
    <property type="entry name" value="Heavy-metal-associated_CS"/>
</dbReference>
<dbReference type="NCBIfam" id="TIGR01511">
    <property type="entry name" value="ATPase-IB1_Cu"/>
    <property type="match status" value="1"/>
</dbReference>
<dbReference type="Pfam" id="PF00702">
    <property type="entry name" value="Hydrolase"/>
    <property type="match status" value="1"/>
</dbReference>
<dbReference type="InterPro" id="IPR027256">
    <property type="entry name" value="P-typ_ATPase_IB"/>
</dbReference>